<gene>
    <name evidence="2" type="ORF">J2W95_002058</name>
</gene>
<feature type="signal peptide" evidence="1">
    <location>
        <begin position="1"/>
        <end position="23"/>
    </location>
</feature>
<organism evidence="2 3">
    <name type="scientific">Flavobacterium granuli</name>
    <dbReference type="NCBI Taxonomy" id="280093"/>
    <lineage>
        <taxon>Bacteria</taxon>
        <taxon>Pseudomonadati</taxon>
        <taxon>Bacteroidota</taxon>
        <taxon>Flavobacteriia</taxon>
        <taxon>Flavobacteriales</taxon>
        <taxon>Flavobacteriaceae</taxon>
        <taxon>Flavobacterium</taxon>
    </lineage>
</organism>
<reference evidence="2 3" key="1">
    <citation type="submission" date="2023-07" db="EMBL/GenBank/DDBJ databases">
        <title>Sorghum-associated microbial communities from plants grown in Nebraska, USA.</title>
        <authorList>
            <person name="Schachtman D."/>
        </authorList>
    </citation>
    <scope>NUCLEOTIDE SEQUENCE [LARGE SCALE GENOMIC DNA]</scope>
    <source>
        <strain evidence="2 3">BE124</strain>
    </source>
</reference>
<accession>A0ABU1S2V1</accession>
<proteinExistence type="predicted"/>
<dbReference type="EMBL" id="JAVDTX010000004">
    <property type="protein sequence ID" value="MDR6845351.1"/>
    <property type="molecule type" value="Genomic_DNA"/>
</dbReference>
<evidence type="ECO:0000256" key="1">
    <source>
        <dbReference type="SAM" id="SignalP"/>
    </source>
</evidence>
<evidence type="ECO:0000313" key="3">
    <source>
        <dbReference type="Proteomes" id="UP001261871"/>
    </source>
</evidence>
<feature type="chain" id="PRO_5046314468" description="Lipoprotein" evidence="1">
    <location>
        <begin position="24"/>
        <end position="126"/>
    </location>
</feature>
<sequence>MNKFFTYLIILFGFLLMPSISLACENSSTKHSSKKEITSETCNKDCCNKDCCKKDSHSKNKNHDGCNGKCGHSNCVTTSTQSSAIFSEIKFNNSNFSFLEKKSKFYDYETTISSGFNSLWLIPKIG</sequence>
<evidence type="ECO:0008006" key="4">
    <source>
        <dbReference type="Google" id="ProtNLM"/>
    </source>
</evidence>
<name>A0ABU1S2V1_9FLAO</name>
<keyword evidence="3" id="KW-1185">Reference proteome</keyword>
<comment type="caution">
    <text evidence="2">The sequence shown here is derived from an EMBL/GenBank/DDBJ whole genome shotgun (WGS) entry which is preliminary data.</text>
</comment>
<evidence type="ECO:0000313" key="2">
    <source>
        <dbReference type="EMBL" id="MDR6845351.1"/>
    </source>
</evidence>
<keyword evidence="1" id="KW-0732">Signal</keyword>
<dbReference type="PROSITE" id="PS51257">
    <property type="entry name" value="PROKAR_LIPOPROTEIN"/>
    <property type="match status" value="1"/>
</dbReference>
<protein>
    <recommendedName>
        <fullName evidence="4">Lipoprotein</fullName>
    </recommendedName>
</protein>
<dbReference type="Proteomes" id="UP001261871">
    <property type="component" value="Unassembled WGS sequence"/>
</dbReference>
<dbReference type="RefSeq" id="WP_310006570.1">
    <property type="nucleotide sequence ID" value="NZ_JAVDTX010000004.1"/>
</dbReference>